<feature type="region of interest" description="Disordered" evidence="1">
    <location>
        <begin position="619"/>
        <end position="638"/>
    </location>
</feature>
<organism evidence="2">
    <name type="scientific">Tanacetum cinerariifolium</name>
    <name type="common">Dalmatian daisy</name>
    <name type="synonym">Chrysanthemum cinerariifolium</name>
    <dbReference type="NCBI Taxonomy" id="118510"/>
    <lineage>
        <taxon>Eukaryota</taxon>
        <taxon>Viridiplantae</taxon>
        <taxon>Streptophyta</taxon>
        <taxon>Embryophyta</taxon>
        <taxon>Tracheophyta</taxon>
        <taxon>Spermatophyta</taxon>
        <taxon>Magnoliopsida</taxon>
        <taxon>eudicotyledons</taxon>
        <taxon>Gunneridae</taxon>
        <taxon>Pentapetalae</taxon>
        <taxon>asterids</taxon>
        <taxon>campanulids</taxon>
        <taxon>Asterales</taxon>
        <taxon>Asteraceae</taxon>
        <taxon>Asteroideae</taxon>
        <taxon>Anthemideae</taxon>
        <taxon>Anthemidinae</taxon>
        <taxon>Tanacetum</taxon>
    </lineage>
</organism>
<evidence type="ECO:0000256" key="1">
    <source>
        <dbReference type="SAM" id="MobiDB-lite"/>
    </source>
</evidence>
<dbReference type="AlphaFoldDB" id="A0A6L2LPS4"/>
<feature type="compositionally biased region" description="Pro residues" evidence="1">
    <location>
        <begin position="110"/>
        <end position="124"/>
    </location>
</feature>
<protein>
    <submittedName>
        <fullName evidence="2">Uncharacterized protein</fullName>
    </submittedName>
</protein>
<feature type="region of interest" description="Disordered" evidence="1">
    <location>
        <begin position="107"/>
        <end position="131"/>
    </location>
</feature>
<proteinExistence type="predicted"/>
<comment type="caution">
    <text evidence="2">The sequence shown here is derived from an EMBL/GenBank/DDBJ whole genome shotgun (WGS) entry which is preliminary data.</text>
</comment>
<reference evidence="2" key="1">
    <citation type="journal article" date="2019" name="Sci. Rep.">
        <title>Draft genome of Tanacetum cinerariifolium, the natural source of mosquito coil.</title>
        <authorList>
            <person name="Yamashiro T."/>
            <person name="Shiraishi A."/>
            <person name="Satake H."/>
            <person name="Nakayama K."/>
        </authorList>
    </citation>
    <scope>NUCLEOTIDE SEQUENCE</scope>
</reference>
<evidence type="ECO:0000313" key="2">
    <source>
        <dbReference type="EMBL" id="GEU62304.1"/>
    </source>
</evidence>
<dbReference type="EMBL" id="BKCJ010004650">
    <property type="protein sequence ID" value="GEU62304.1"/>
    <property type="molecule type" value="Genomic_DNA"/>
</dbReference>
<accession>A0A6L2LPS4</accession>
<gene>
    <name evidence="2" type="ORF">Tci_034282</name>
</gene>
<name>A0A6L2LPS4_TANCI</name>
<sequence>MLVAQHVDKSAAKVNIDKVRIVLNFIKLCQKPGNFNTRMKTRSKAGSGSTNCNLSTWIKKIGEDLARLLFDIILSTQKHYINVPAAGDADEGAADVKVDVVLTVVDEPSIPSPTPPTQPSPPSQDLPSTSQGRIIDDMDVDVDVTLKNIVKDVAVDAEIEGSADVQERQARSQAQIYQIDLEHVDKVLSMQDDVIEPAELQEVVELVTTAKLMTEVVIAASATITVAAPILTTVAALTLTTAPSAARKRKGVVIRDPKETAIPSTIIHSEAKSKDKGKGILVEEPKPLKRQAQIEQDEAYARELEAELNKNIDWDEVIDQVAARRRKGVVIRDPEETATPSTIIHSEAKSKDKGKGILGEERKPLKKQAQIEQDEAYARELEAELNKNIDWDAVIDQVQRKEKEDNAVMRYQALKRRPQTEAQSRKNMMIYLRNVDGFKMDYFKGMTYDDIRLIFEKKFNFNMAFLHKTKEQMEEEDNKALKRLIPNDDDDVYTEATPLALKVPVVDYEIYTENNKPYYKIRRADETHQLYLSFLSMLRNFNREDLEVLWQLVKERSASSKPKNFSNNFMLTTLRAMFEKPNIQTQIWRNQRSVHGLAKREDIHLQGSLLTKCSTIKKDSGQNSVGIQPPRSRQRSRTSKIYSKGLRLLVKELMLPNQVKTID</sequence>